<dbReference type="Pfam" id="PF00535">
    <property type="entry name" value="Glycos_transf_2"/>
    <property type="match status" value="1"/>
</dbReference>
<evidence type="ECO:0000256" key="2">
    <source>
        <dbReference type="ARBA" id="ARBA00022676"/>
    </source>
</evidence>
<feature type="domain" description="Glycosyltransferase 2-like" evidence="4">
    <location>
        <begin position="5"/>
        <end position="141"/>
    </location>
</feature>
<evidence type="ECO:0000313" key="5">
    <source>
        <dbReference type="EMBL" id="SVB12974.1"/>
    </source>
</evidence>
<proteinExistence type="inferred from homology"/>
<keyword evidence="2" id="KW-0328">Glycosyltransferase</keyword>
<dbReference type="EMBL" id="UINC01029744">
    <property type="protein sequence ID" value="SVB12974.1"/>
    <property type="molecule type" value="Genomic_DNA"/>
</dbReference>
<evidence type="ECO:0000256" key="3">
    <source>
        <dbReference type="ARBA" id="ARBA00022679"/>
    </source>
</evidence>
<name>A0A382BH38_9ZZZZ</name>
<comment type="similarity">
    <text evidence="1">Belongs to the glycosyltransferase 2 family.</text>
</comment>
<sequence length="162" mass="18718">MPRVSVVTSVYNGEAYVEECIDSILNQTFQDFEYIILNNGSTDRTAEILNHYTDSRIHIIHQENLGISRSLNKGINLSKSELIARLDADDYALPQRLEKQIAFMEQHPKVVLCGSRFKELIGENFFPQKVQFVEQDKDIRKTISFFNPFSHSTTMIRKTAFI</sequence>
<dbReference type="GO" id="GO:0016757">
    <property type="term" value="F:glycosyltransferase activity"/>
    <property type="evidence" value="ECO:0007669"/>
    <property type="project" value="UniProtKB-KW"/>
</dbReference>
<dbReference type="PANTHER" id="PTHR43685:SF5">
    <property type="entry name" value="GLYCOSYLTRANSFERASE EPSE-RELATED"/>
    <property type="match status" value="1"/>
</dbReference>
<organism evidence="5">
    <name type="scientific">marine metagenome</name>
    <dbReference type="NCBI Taxonomy" id="408172"/>
    <lineage>
        <taxon>unclassified sequences</taxon>
        <taxon>metagenomes</taxon>
        <taxon>ecological metagenomes</taxon>
    </lineage>
</organism>
<gene>
    <name evidence="5" type="ORF">METZ01_LOCUS165828</name>
</gene>
<keyword evidence="3" id="KW-0808">Transferase</keyword>
<dbReference type="AlphaFoldDB" id="A0A382BH38"/>
<feature type="non-terminal residue" evidence="5">
    <location>
        <position position="162"/>
    </location>
</feature>
<protein>
    <recommendedName>
        <fullName evidence="4">Glycosyltransferase 2-like domain-containing protein</fullName>
    </recommendedName>
</protein>
<dbReference type="InterPro" id="IPR029044">
    <property type="entry name" value="Nucleotide-diphossugar_trans"/>
</dbReference>
<evidence type="ECO:0000259" key="4">
    <source>
        <dbReference type="Pfam" id="PF00535"/>
    </source>
</evidence>
<dbReference type="Gene3D" id="3.90.550.10">
    <property type="entry name" value="Spore Coat Polysaccharide Biosynthesis Protein SpsA, Chain A"/>
    <property type="match status" value="1"/>
</dbReference>
<dbReference type="PANTHER" id="PTHR43685">
    <property type="entry name" value="GLYCOSYLTRANSFERASE"/>
    <property type="match status" value="1"/>
</dbReference>
<accession>A0A382BH38</accession>
<dbReference type="SUPFAM" id="SSF53448">
    <property type="entry name" value="Nucleotide-diphospho-sugar transferases"/>
    <property type="match status" value="1"/>
</dbReference>
<reference evidence="5" key="1">
    <citation type="submission" date="2018-05" db="EMBL/GenBank/DDBJ databases">
        <authorList>
            <person name="Lanie J.A."/>
            <person name="Ng W.-L."/>
            <person name="Kazmierczak K.M."/>
            <person name="Andrzejewski T.M."/>
            <person name="Davidsen T.M."/>
            <person name="Wayne K.J."/>
            <person name="Tettelin H."/>
            <person name="Glass J.I."/>
            <person name="Rusch D."/>
            <person name="Podicherti R."/>
            <person name="Tsui H.-C.T."/>
            <person name="Winkler M.E."/>
        </authorList>
    </citation>
    <scope>NUCLEOTIDE SEQUENCE</scope>
</reference>
<evidence type="ECO:0000256" key="1">
    <source>
        <dbReference type="ARBA" id="ARBA00006739"/>
    </source>
</evidence>
<dbReference type="InterPro" id="IPR001173">
    <property type="entry name" value="Glyco_trans_2-like"/>
</dbReference>
<dbReference type="InterPro" id="IPR050834">
    <property type="entry name" value="Glycosyltransf_2"/>
</dbReference>
<dbReference type="CDD" id="cd00761">
    <property type="entry name" value="Glyco_tranf_GTA_type"/>
    <property type="match status" value="1"/>
</dbReference>